<evidence type="ECO:0000259" key="2">
    <source>
        <dbReference type="Pfam" id="PF01557"/>
    </source>
</evidence>
<name>A0A455T057_9CHLR</name>
<feature type="domain" description="Fumarylacetoacetase-like C-terminal" evidence="2">
    <location>
        <begin position="104"/>
        <end position="314"/>
    </location>
</feature>
<dbReference type="PANTHER" id="PTHR43211">
    <property type="entry name" value="FUMARYLACETOACETATE HYDROLASE"/>
    <property type="match status" value="1"/>
</dbReference>
<keyword evidence="3" id="KW-0413">Isomerase</keyword>
<evidence type="ECO:0000313" key="3">
    <source>
        <dbReference type="EMBL" id="BBH93218.1"/>
    </source>
</evidence>
<dbReference type="SUPFAM" id="SSF56529">
    <property type="entry name" value="FAH"/>
    <property type="match status" value="1"/>
</dbReference>
<dbReference type="InterPro" id="IPR011234">
    <property type="entry name" value="Fumarylacetoacetase-like_C"/>
</dbReference>
<dbReference type="InterPro" id="IPR036663">
    <property type="entry name" value="Fumarylacetoacetase_C_sf"/>
</dbReference>
<dbReference type="GO" id="GO:0016853">
    <property type="term" value="F:isomerase activity"/>
    <property type="evidence" value="ECO:0007669"/>
    <property type="project" value="UniProtKB-KW"/>
</dbReference>
<dbReference type="PANTHER" id="PTHR43211:SF1">
    <property type="entry name" value="BLL6422 PROTEIN"/>
    <property type="match status" value="1"/>
</dbReference>
<feature type="region of interest" description="Disordered" evidence="1">
    <location>
        <begin position="312"/>
        <end position="332"/>
    </location>
</feature>
<dbReference type="AlphaFoldDB" id="A0A455T057"/>
<protein>
    <submittedName>
        <fullName evidence="3">2-hydroxyhepta-2,4-diene-1,7-dioate isomerase</fullName>
    </submittedName>
</protein>
<organism evidence="3">
    <name type="scientific">Thermogemmatispora argillosa</name>
    <dbReference type="NCBI Taxonomy" id="2045280"/>
    <lineage>
        <taxon>Bacteria</taxon>
        <taxon>Bacillati</taxon>
        <taxon>Chloroflexota</taxon>
        <taxon>Ktedonobacteria</taxon>
        <taxon>Thermogemmatisporales</taxon>
        <taxon>Thermogemmatisporaceae</taxon>
        <taxon>Thermogemmatispora</taxon>
    </lineage>
</organism>
<accession>A0A455T057</accession>
<proteinExistence type="predicted"/>
<gene>
    <name evidence="3" type="ORF">KTA_14170</name>
</gene>
<sequence>MKFARIAMTGVEGDEARLAVVQPEEQRVIDLATAWRLRLERKGATREAARRLAGALFPPSMSAAIALGETFIEAAAEASLSPPEEAVQALEKVRWLAPLDPPLIRDFTAFEQHVRNMAARQGGKVFPEFYQRPPYFKINPLAIIAPGAEVPWPHYTRHLDYELEIGLVIGRVGRNVSPEEARRLLFGVTILNDFSARDVQGPEMSSGFGPAKGKDFATALGPWIATCDELDLNGLTMVARVNGEEWSRGSTASLTWKIEELVAYAACGETLWPGELLGSGTVGTGSGAEQGRSLQPGDVVELEVTGLGVLRNRIGQPEPSGWLPEPRQPARR</sequence>
<dbReference type="Pfam" id="PF01557">
    <property type="entry name" value="FAA_hydrolase"/>
    <property type="match status" value="1"/>
</dbReference>
<evidence type="ECO:0000256" key="1">
    <source>
        <dbReference type="SAM" id="MobiDB-lite"/>
    </source>
</evidence>
<reference evidence="3" key="1">
    <citation type="submission" date="2018-12" db="EMBL/GenBank/DDBJ databases">
        <title>Novel natural products biosynthetic potential of the class Ktedonobacteria.</title>
        <authorList>
            <person name="Zheng Y."/>
            <person name="Saitou A."/>
            <person name="Wang C.M."/>
            <person name="Toyoda A."/>
            <person name="Minakuchi Y."/>
            <person name="Sekiguchi Y."/>
            <person name="Ueda K."/>
            <person name="Takano H."/>
            <person name="Sakai Y."/>
            <person name="Yokota A."/>
            <person name="Yabe S."/>
        </authorList>
    </citation>
    <scope>NUCLEOTIDE SEQUENCE</scope>
    <source>
        <strain evidence="3">A3-2</strain>
    </source>
</reference>
<dbReference type="EMBL" id="AP019377">
    <property type="protein sequence ID" value="BBH93218.1"/>
    <property type="molecule type" value="Genomic_DNA"/>
</dbReference>
<dbReference type="Gene3D" id="3.90.850.10">
    <property type="entry name" value="Fumarylacetoacetase-like, C-terminal domain"/>
    <property type="match status" value="1"/>
</dbReference>